<feature type="compositionally biased region" description="Pro residues" evidence="1">
    <location>
        <begin position="36"/>
        <end position="45"/>
    </location>
</feature>
<comment type="caution">
    <text evidence="2">The sequence shown here is derived from an EMBL/GenBank/DDBJ whole genome shotgun (WGS) entry which is preliminary data.</text>
</comment>
<gene>
    <name evidence="2" type="ORF">EWM64_g7169</name>
</gene>
<accession>A0A4Y9ZTL4</accession>
<dbReference type="Proteomes" id="UP000298061">
    <property type="component" value="Unassembled WGS sequence"/>
</dbReference>
<name>A0A4Y9ZTL4_9AGAM</name>
<protein>
    <submittedName>
        <fullName evidence="2">Uncharacterized protein</fullName>
    </submittedName>
</protein>
<reference evidence="2 3" key="1">
    <citation type="submission" date="2019-02" db="EMBL/GenBank/DDBJ databases">
        <title>Genome sequencing of the rare red list fungi Hericium alpestre (H. flagellum).</title>
        <authorList>
            <person name="Buettner E."/>
            <person name="Kellner H."/>
        </authorList>
    </citation>
    <scope>NUCLEOTIDE SEQUENCE [LARGE SCALE GENOMIC DNA]</scope>
    <source>
        <strain evidence="2 3">DSM 108284</strain>
    </source>
</reference>
<dbReference type="EMBL" id="SFCI01001074">
    <property type="protein sequence ID" value="TFY76838.1"/>
    <property type="molecule type" value="Genomic_DNA"/>
</dbReference>
<organism evidence="2 3">
    <name type="scientific">Hericium alpestre</name>
    <dbReference type="NCBI Taxonomy" id="135208"/>
    <lineage>
        <taxon>Eukaryota</taxon>
        <taxon>Fungi</taxon>
        <taxon>Dikarya</taxon>
        <taxon>Basidiomycota</taxon>
        <taxon>Agaricomycotina</taxon>
        <taxon>Agaricomycetes</taxon>
        <taxon>Russulales</taxon>
        <taxon>Hericiaceae</taxon>
        <taxon>Hericium</taxon>
    </lineage>
</organism>
<proteinExistence type="predicted"/>
<feature type="region of interest" description="Disordered" evidence="1">
    <location>
        <begin position="1"/>
        <end position="45"/>
    </location>
</feature>
<dbReference type="AlphaFoldDB" id="A0A4Y9ZTL4"/>
<feature type="non-terminal residue" evidence="2">
    <location>
        <position position="1"/>
    </location>
</feature>
<sequence length="45" mass="4364">PNANDKTAASNPSGSLISGMAIPNGNGLPGTQALPVPLPVQPPMA</sequence>
<feature type="compositionally biased region" description="Polar residues" evidence="1">
    <location>
        <begin position="1"/>
        <end position="16"/>
    </location>
</feature>
<evidence type="ECO:0000313" key="3">
    <source>
        <dbReference type="Proteomes" id="UP000298061"/>
    </source>
</evidence>
<evidence type="ECO:0000256" key="1">
    <source>
        <dbReference type="SAM" id="MobiDB-lite"/>
    </source>
</evidence>
<evidence type="ECO:0000313" key="2">
    <source>
        <dbReference type="EMBL" id="TFY76838.1"/>
    </source>
</evidence>
<keyword evidence="3" id="KW-1185">Reference proteome</keyword>